<dbReference type="Pfam" id="PF13857">
    <property type="entry name" value="Ank_5"/>
    <property type="match status" value="1"/>
</dbReference>
<name>A0A8H5CHZ1_9AGAR</name>
<feature type="repeat" description="ANK" evidence="6">
    <location>
        <begin position="182"/>
        <end position="214"/>
    </location>
</feature>
<dbReference type="SUPFAM" id="SSF144232">
    <property type="entry name" value="HIT/MYND zinc finger-like"/>
    <property type="match status" value="1"/>
</dbReference>
<dbReference type="InterPro" id="IPR002893">
    <property type="entry name" value="Znf_MYND"/>
</dbReference>
<organism evidence="9 10">
    <name type="scientific">Ephemerocybe angulata</name>
    <dbReference type="NCBI Taxonomy" id="980116"/>
    <lineage>
        <taxon>Eukaryota</taxon>
        <taxon>Fungi</taxon>
        <taxon>Dikarya</taxon>
        <taxon>Basidiomycota</taxon>
        <taxon>Agaricomycotina</taxon>
        <taxon>Agaricomycetes</taxon>
        <taxon>Agaricomycetidae</taxon>
        <taxon>Agaricales</taxon>
        <taxon>Agaricineae</taxon>
        <taxon>Psathyrellaceae</taxon>
        <taxon>Ephemerocybe</taxon>
    </lineage>
</organism>
<keyword evidence="1" id="KW-0479">Metal-binding</keyword>
<protein>
    <recommendedName>
        <fullName evidence="8">MYND-type domain-containing protein</fullName>
    </recommendedName>
</protein>
<dbReference type="Pfam" id="PF01753">
    <property type="entry name" value="zf-MYND"/>
    <property type="match status" value="1"/>
</dbReference>
<keyword evidence="10" id="KW-1185">Reference proteome</keyword>
<dbReference type="Gene3D" id="1.25.40.20">
    <property type="entry name" value="Ankyrin repeat-containing domain"/>
    <property type="match status" value="1"/>
</dbReference>
<evidence type="ECO:0000256" key="1">
    <source>
        <dbReference type="ARBA" id="ARBA00022723"/>
    </source>
</evidence>
<accession>A0A8H5CHZ1</accession>
<evidence type="ECO:0000256" key="2">
    <source>
        <dbReference type="ARBA" id="ARBA00022737"/>
    </source>
</evidence>
<dbReference type="SUPFAM" id="SSF48403">
    <property type="entry name" value="Ankyrin repeat"/>
    <property type="match status" value="1"/>
</dbReference>
<comment type="caution">
    <text evidence="9">The sequence shown here is derived from an EMBL/GenBank/DDBJ whole genome shotgun (WGS) entry which is preliminary data.</text>
</comment>
<gene>
    <name evidence="9" type="ORF">D9611_002035</name>
</gene>
<evidence type="ECO:0000313" key="10">
    <source>
        <dbReference type="Proteomes" id="UP000541558"/>
    </source>
</evidence>
<dbReference type="Gene3D" id="6.10.140.2220">
    <property type="match status" value="1"/>
</dbReference>
<evidence type="ECO:0000259" key="8">
    <source>
        <dbReference type="PROSITE" id="PS50865"/>
    </source>
</evidence>
<dbReference type="GO" id="GO:0008270">
    <property type="term" value="F:zinc ion binding"/>
    <property type="evidence" value="ECO:0007669"/>
    <property type="project" value="UniProtKB-KW"/>
</dbReference>
<dbReference type="PROSITE" id="PS50088">
    <property type="entry name" value="ANK_REPEAT"/>
    <property type="match status" value="1"/>
</dbReference>
<dbReference type="PROSITE" id="PS50865">
    <property type="entry name" value="ZF_MYND_2"/>
    <property type="match status" value="1"/>
</dbReference>
<dbReference type="InterPro" id="IPR002110">
    <property type="entry name" value="Ankyrin_rpt"/>
</dbReference>
<keyword evidence="2" id="KW-0677">Repeat</keyword>
<dbReference type="PANTHER" id="PTHR24171">
    <property type="entry name" value="ANKYRIN REPEAT DOMAIN-CONTAINING PROTEIN 39-RELATED"/>
    <property type="match status" value="1"/>
</dbReference>
<evidence type="ECO:0000256" key="7">
    <source>
        <dbReference type="PROSITE-ProRule" id="PRU00134"/>
    </source>
</evidence>
<evidence type="ECO:0000256" key="5">
    <source>
        <dbReference type="ARBA" id="ARBA00023043"/>
    </source>
</evidence>
<proteinExistence type="predicted"/>
<dbReference type="GO" id="GO:0085020">
    <property type="term" value="P:protein K6-linked ubiquitination"/>
    <property type="evidence" value="ECO:0007669"/>
    <property type="project" value="TreeGrafter"/>
</dbReference>
<keyword evidence="4" id="KW-0862">Zinc</keyword>
<dbReference type="AlphaFoldDB" id="A0A8H5CHZ1"/>
<evidence type="ECO:0000313" key="9">
    <source>
        <dbReference type="EMBL" id="KAF5342141.1"/>
    </source>
</evidence>
<feature type="domain" description="MYND-type" evidence="8">
    <location>
        <begin position="253"/>
        <end position="282"/>
    </location>
</feature>
<dbReference type="InterPro" id="IPR036770">
    <property type="entry name" value="Ankyrin_rpt-contain_sf"/>
</dbReference>
<keyword evidence="5 6" id="KW-0040">ANK repeat</keyword>
<dbReference type="Proteomes" id="UP000541558">
    <property type="component" value="Unassembled WGS sequence"/>
</dbReference>
<evidence type="ECO:0000256" key="6">
    <source>
        <dbReference type="PROSITE-ProRule" id="PRU00023"/>
    </source>
</evidence>
<dbReference type="EMBL" id="JAACJK010000001">
    <property type="protein sequence ID" value="KAF5342141.1"/>
    <property type="molecule type" value="Genomic_DNA"/>
</dbReference>
<reference evidence="9 10" key="1">
    <citation type="journal article" date="2020" name="ISME J.">
        <title>Uncovering the hidden diversity of litter-decomposition mechanisms in mushroom-forming fungi.</title>
        <authorList>
            <person name="Floudas D."/>
            <person name="Bentzer J."/>
            <person name="Ahren D."/>
            <person name="Johansson T."/>
            <person name="Persson P."/>
            <person name="Tunlid A."/>
        </authorList>
    </citation>
    <scope>NUCLEOTIDE SEQUENCE [LARGE SCALE GENOMIC DNA]</scope>
    <source>
        <strain evidence="9 10">CBS 175.51</strain>
    </source>
</reference>
<keyword evidence="3 7" id="KW-0863">Zinc-finger</keyword>
<sequence>MPRRNPRVNFTREPQWDYVPESGCVVTDEMRQILARPGFLNDQNGGKRLQYLYSNQSMGFSLQDFSPFGQACFLGITQVVEEAISSGTAPPLSTKESAFEQGYATLIILGAQRIQAGRGPPSHHHAVLKFLISQSLPLDLPDVVGFTALQHAMHGTPAMLDKEALIRELLESGASINHQNRWGSTALHQAVLRGDTLGIELLMEYGADVNIPDGNGYTVKGFYVNAGAGVNAVMEKWLLKRAGEQAPLAEKRCDKCGVTTKSLKMCAACHTVQYCSKECQSK</sequence>
<evidence type="ECO:0000256" key="4">
    <source>
        <dbReference type="ARBA" id="ARBA00022833"/>
    </source>
</evidence>
<dbReference type="PANTHER" id="PTHR24171:SF11">
    <property type="entry name" value="26S PROTEASOME NON-ATPASE REGULATORY SUBUNIT 10"/>
    <property type="match status" value="1"/>
</dbReference>
<evidence type="ECO:0000256" key="3">
    <source>
        <dbReference type="ARBA" id="ARBA00022771"/>
    </source>
</evidence>
<dbReference type="PROSITE" id="PS50297">
    <property type="entry name" value="ANK_REP_REGION"/>
    <property type="match status" value="1"/>
</dbReference>
<dbReference type="OrthoDB" id="194358at2759"/>
<dbReference type="SMART" id="SM00248">
    <property type="entry name" value="ANK"/>
    <property type="match status" value="2"/>
</dbReference>
<dbReference type="GO" id="GO:0004842">
    <property type="term" value="F:ubiquitin-protein transferase activity"/>
    <property type="evidence" value="ECO:0007669"/>
    <property type="project" value="TreeGrafter"/>
</dbReference>